<keyword evidence="1" id="KW-1185">Reference proteome</keyword>
<evidence type="ECO:0000313" key="2">
    <source>
        <dbReference type="WBParaSite" id="nRc.2.0.1.t13391-RA"/>
    </source>
</evidence>
<dbReference type="Proteomes" id="UP000887565">
    <property type="component" value="Unplaced"/>
</dbReference>
<dbReference type="WBParaSite" id="nRc.2.0.1.t13391-RA">
    <property type="protein sequence ID" value="nRc.2.0.1.t13391-RA"/>
    <property type="gene ID" value="nRc.2.0.1.g13391"/>
</dbReference>
<name>A0A915IGU0_ROMCU</name>
<reference evidence="2" key="1">
    <citation type="submission" date="2022-11" db="UniProtKB">
        <authorList>
            <consortium name="WormBaseParasite"/>
        </authorList>
    </citation>
    <scope>IDENTIFICATION</scope>
</reference>
<dbReference type="AlphaFoldDB" id="A0A915IGU0"/>
<organism evidence="1 2">
    <name type="scientific">Romanomermis culicivorax</name>
    <name type="common">Nematode worm</name>
    <dbReference type="NCBI Taxonomy" id="13658"/>
    <lineage>
        <taxon>Eukaryota</taxon>
        <taxon>Metazoa</taxon>
        <taxon>Ecdysozoa</taxon>
        <taxon>Nematoda</taxon>
        <taxon>Enoplea</taxon>
        <taxon>Dorylaimia</taxon>
        <taxon>Mermithida</taxon>
        <taxon>Mermithoidea</taxon>
        <taxon>Mermithidae</taxon>
        <taxon>Romanomermis</taxon>
    </lineage>
</organism>
<accession>A0A915IGU0</accession>
<evidence type="ECO:0000313" key="1">
    <source>
        <dbReference type="Proteomes" id="UP000887565"/>
    </source>
</evidence>
<protein>
    <submittedName>
        <fullName evidence="2">Uncharacterized protein</fullName>
    </submittedName>
</protein>
<proteinExistence type="predicted"/>
<sequence length="96" mass="10309">MPPPGMLFPEHHWMDYPDALKEEIQSILLLPPMPAPPISQPVQITQPPPVVAQAAVPPPATQLPAPLPLPMVPMDVQAPQAPSMSAPALYHHGQPI</sequence>